<reference evidence="2" key="1">
    <citation type="journal article" date="2013" name="Nat. Genet.">
        <title>The Capsella rubella genome and the genomic consequences of rapid mating system evolution.</title>
        <authorList>
            <person name="Slotte T."/>
            <person name="Hazzouri K.M."/>
            <person name="Agren J.A."/>
            <person name="Koenig D."/>
            <person name="Maumus F."/>
            <person name="Guo Y.L."/>
            <person name="Steige K."/>
            <person name="Platts A.E."/>
            <person name="Escobar J.S."/>
            <person name="Newman L.K."/>
            <person name="Wang W."/>
            <person name="Mandakova T."/>
            <person name="Vello E."/>
            <person name="Smith L.M."/>
            <person name="Henz S.R."/>
            <person name="Steffen J."/>
            <person name="Takuno S."/>
            <person name="Brandvain Y."/>
            <person name="Coop G."/>
            <person name="Andolfatto P."/>
            <person name="Hu T.T."/>
            <person name="Blanchette M."/>
            <person name="Clark R.M."/>
            <person name="Quesneville H."/>
            <person name="Nordborg M."/>
            <person name="Gaut B.S."/>
            <person name="Lysak M.A."/>
            <person name="Jenkins J."/>
            <person name="Grimwood J."/>
            <person name="Chapman J."/>
            <person name="Prochnik S."/>
            <person name="Shu S."/>
            <person name="Rokhsar D."/>
            <person name="Schmutz J."/>
            <person name="Weigel D."/>
            <person name="Wright S.I."/>
        </authorList>
    </citation>
    <scope>NUCLEOTIDE SEQUENCE [LARGE SCALE GENOMIC DNA]</scope>
    <source>
        <strain evidence="2">cv. Monte Gargano</strain>
    </source>
</reference>
<organism evidence="1 2">
    <name type="scientific">Capsella rubella</name>
    <dbReference type="NCBI Taxonomy" id="81985"/>
    <lineage>
        <taxon>Eukaryota</taxon>
        <taxon>Viridiplantae</taxon>
        <taxon>Streptophyta</taxon>
        <taxon>Embryophyta</taxon>
        <taxon>Tracheophyta</taxon>
        <taxon>Spermatophyta</taxon>
        <taxon>Magnoliopsida</taxon>
        <taxon>eudicotyledons</taxon>
        <taxon>Gunneridae</taxon>
        <taxon>Pentapetalae</taxon>
        <taxon>rosids</taxon>
        <taxon>malvids</taxon>
        <taxon>Brassicales</taxon>
        <taxon>Brassicaceae</taxon>
        <taxon>Camelineae</taxon>
        <taxon>Capsella</taxon>
    </lineage>
</organism>
<evidence type="ECO:0000313" key="1">
    <source>
        <dbReference type="EMBL" id="EOA29425.1"/>
    </source>
</evidence>
<gene>
    <name evidence="1" type="ORF">CARUB_v10025717mg</name>
</gene>
<protein>
    <submittedName>
        <fullName evidence="1">Uncharacterized protein</fullName>
    </submittedName>
</protein>
<accession>R0HVI6</accession>
<name>R0HVI6_9BRAS</name>
<dbReference type="EMBL" id="KB870808">
    <property type="protein sequence ID" value="EOA29425.1"/>
    <property type="molecule type" value="Genomic_DNA"/>
</dbReference>
<evidence type="ECO:0000313" key="2">
    <source>
        <dbReference type="Proteomes" id="UP000029121"/>
    </source>
</evidence>
<keyword evidence="2" id="KW-1185">Reference proteome</keyword>
<dbReference type="AlphaFoldDB" id="R0HVI6"/>
<dbReference type="Proteomes" id="UP000029121">
    <property type="component" value="Unassembled WGS sequence"/>
</dbReference>
<proteinExistence type="predicted"/>
<sequence>MESSIIIRVVKKELLLANKESNEGYNSDYKAHTNYNTNNWKMKIIVTDSLQGAEKQVGRVDHKPRRHDSRAELDEKPRKIIYFKYDGAWHKDHKCPNKELRVLTVLNGYEVEVLEGNIEEDIVEEPICECITLSFSSYIFTFND</sequence>